<dbReference type="InterPro" id="IPR009200">
    <property type="entry name" value="DUF1269_membrane"/>
</dbReference>
<reference evidence="2 3" key="1">
    <citation type="submission" date="2017-11" db="EMBL/GenBank/DDBJ databases">
        <title>Evolution of Phototrophy in the Chloroflexi Phylum Driven by Horizontal Gene Transfer.</title>
        <authorList>
            <person name="Ward L.M."/>
            <person name="Hemp J."/>
            <person name="Shih P.M."/>
            <person name="Mcglynn S.E."/>
            <person name="Fischer W."/>
        </authorList>
    </citation>
    <scope>NUCLEOTIDE SEQUENCE [LARGE SCALE GENOMIC DNA]</scope>
    <source>
        <strain evidence="2">CP1_1M</strain>
    </source>
</reference>
<dbReference type="Pfam" id="PF06897">
    <property type="entry name" value="DUF1269"/>
    <property type="match status" value="1"/>
</dbReference>
<organism evidence="2 3">
    <name type="scientific">Candidatus Thermofonsia Clade 1 bacterium</name>
    <dbReference type="NCBI Taxonomy" id="2364210"/>
    <lineage>
        <taxon>Bacteria</taxon>
        <taxon>Bacillati</taxon>
        <taxon>Chloroflexota</taxon>
        <taxon>Candidatus Thermofontia</taxon>
        <taxon>Candidatus Thermofonsia Clade 1</taxon>
    </lineage>
</organism>
<comment type="caution">
    <text evidence="2">The sequence shown here is derived from an EMBL/GenBank/DDBJ whole genome shotgun (WGS) entry which is preliminary data.</text>
</comment>
<evidence type="ECO:0000313" key="2">
    <source>
        <dbReference type="EMBL" id="PJF43423.1"/>
    </source>
</evidence>
<dbReference type="AlphaFoldDB" id="A0A2M8Q0V7"/>
<keyword evidence="1" id="KW-1133">Transmembrane helix</keyword>
<gene>
    <name evidence="2" type="ORF">CUN50_00425</name>
</gene>
<proteinExistence type="predicted"/>
<feature type="transmembrane region" description="Helical" evidence="1">
    <location>
        <begin position="81"/>
        <end position="106"/>
    </location>
</feature>
<protein>
    <recommendedName>
        <fullName evidence="4">DUF1269 domain-containing protein</fullName>
    </recommendedName>
</protein>
<sequence>MTKLFVAFFDDTRRAHEILEELQDMEFEQLIDLKDAVVVTKNQRGKMRIYQTHDVTPGLGALSGAAVGVIVGGILGGPLGWGLLASGAAVGLLAGSGVGALVAALIDTGVDNHFIRQVAEALQPNTSAIFVLARKGDEEMIRHELARFATRMIETEIDSRHVEAIQATVDNLPSTPSKPQ</sequence>
<evidence type="ECO:0000313" key="3">
    <source>
        <dbReference type="Proteomes" id="UP000228947"/>
    </source>
</evidence>
<dbReference type="Proteomes" id="UP000228947">
    <property type="component" value="Unassembled WGS sequence"/>
</dbReference>
<dbReference type="EMBL" id="PGTL01000001">
    <property type="protein sequence ID" value="PJF43423.1"/>
    <property type="molecule type" value="Genomic_DNA"/>
</dbReference>
<evidence type="ECO:0008006" key="4">
    <source>
        <dbReference type="Google" id="ProtNLM"/>
    </source>
</evidence>
<feature type="transmembrane region" description="Helical" evidence="1">
    <location>
        <begin position="55"/>
        <end position="75"/>
    </location>
</feature>
<name>A0A2M8Q0V7_9CHLR</name>
<keyword evidence="1" id="KW-0472">Membrane</keyword>
<keyword evidence="1" id="KW-0812">Transmembrane</keyword>
<evidence type="ECO:0000256" key="1">
    <source>
        <dbReference type="SAM" id="Phobius"/>
    </source>
</evidence>
<accession>A0A2M8Q0V7</accession>